<reference evidence="6 7" key="1">
    <citation type="submission" date="2019-11" db="EMBL/GenBank/DDBJ databases">
        <authorList>
            <person name="Zheng R.K."/>
            <person name="Sun C.M."/>
        </authorList>
    </citation>
    <scope>NUCLEOTIDE SEQUENCE [LARGE SCALE GENOMIC DNA]</scope>
    <source>
        <strain evidence="6 7">WC007</strain>
    </source>
</reference>
<gene>
    <name evidence="6" type="ORF">GM418_01935</name>
</gene>
<organism evidence="6 7">
    <name type="scientific">Maribellus comscasis</name>
    <dbReference type="NCBI Taxonomy" id="2681766"/>
    <lineage>
        <taxon>Bacteria</taxon>
        <taxon>Pseudomonadati</taxon>
        <taxon>Bacteroidota</taxon>
        <taxon>Bacteroidia</taxon>
        <taxon>Marinilabiliales</taxon>
        <taxon>Prolixibacteraceae</taxon>
        <taxon>Maribellus</taxon>
    </lineage>
</organism>
<keyword evidence="3" id="KW-0998">Cell outer membrane</keyword>
<accession>A0A6I6JHV2</accession>
<dbReference type="Gene3D" id="2.40.170.20">
    <property type="entry name" value="TonB-dependent receptor, beta-barrel domain"/>
    <property type="match status" value="1"/>
</dbReference>
<keyword evidence="7" id="KW-1185">Reference proteome</keyword>
<keyword evidence="2" id="KW-0472">Membrane</keyword>
<evidence type="ECO:0000313" key="7">
    <source>
        <dbReference type="Proteomes" id="UP000428260"/>
    </source>
</evidence>
<dbReference type="InterPro" id="IPR036942">
    <property type="entry name" value="Beta-barrel_TonB_sf"/>
</dbReference>
<dbReference type="Gene3D" id="2.60.40.1120">
    <property type="entry name" value="Carboxypeptidase-like, regulatory domain"/>
    <property type="match status" value="1"/>
</dbReference>
<dbReference type="RefSeq" id="WP_158862613.1">
    <property type="nucleotide sequence ID" value="NZ_CP046401.1"/>
</dbReference>
<dbReference type="Proteomes" id="UP000428260">
    <property type="component" value="Chromosome"/>
</dbReference>
<dbReference type="Pfam" id="PF13715">
    <property type="entry name" value="CarbopepD_reg_2"/>
    <property type="match status" value="1"/>
</dbReference>
<feature type="domain" description="TonB-dependent receptor-like beta-barrel" evidence="5">
    <location>
        <begin position="314"/>
        <end position="629"/>
    </location>
</feature>
<feature type="signal peptide" evidence="4">
    <location>
        <begin position="1"/>
        <end position="18"/>
    </location>
</feature>
<dbReference type="KEGG" id="mcos:GM418_01935"/>
<dbReference type="InterPro" id="IPR008969">
    <property type="entry name" value="CarboxyPept-like_regulatory"/>
</dbReference>
<dbReference type="AlphaFoldDB" id="A0A6I6JHV2"/>
<comment type="subcellular location">
    <subcellularLocation>
        <location evidence="1">Cell outer membrane</location>
    </subcellularLocation>
</comment>
<dbReference type="GO" id="GO:0009279">
    <property type="term" value="C:cell outer membrane"/>
    <property type="evidence" value="ECO:0007669"/>
    <property type="project" value="UniProtKB-SubCell"/>
</dbReference>
<dbReference type="SUPFAM" id="SSF49464">
    <property type="entry name" value="Carboxypeptidase regulatory domain-like"/>
    <property type="match status" value="1"/>
</dbReference>
<evidence type="ECO:0000259" key="5">
    <source>
        <dbReference type="Pfam" id="PF00593"/>
    </source>
</evidence>
<evidence type="ECO:0000256" key="2">
    <source>
        <dbReference type="ARBA" id="ARBA00023136"/>
    </source>
</evidence>
<dbReference type="Pfam" id="PF00593">
    <property type="entry name" value="TonB_dep_Rec_b-barrel"/>
    <property type="match status" value="1"/>
</dbReference>
<evidence type="ECO:0000313" key="6">
    <source>
        <dbReference type="EMBL" id="QGY42455.1"/>
    </source>
</evidence>
<name>A0A6I6JHV2_9BACT</name>
<evidence type="ECO:0000256" key="1">
    <source>
        <dbReference type="ARBA" id="ARBA00004442"/>
    </source>
</evidence>
<sequence length="708" mass="79602">MKTILFILLQFLAFHLSAQIEISGTIFSENNEPVTGANIFIQGSYNGTTSDSLGYFSFGTDLTGDQTLIASFIGYKTQAVQLHISKNIQNLKIILQDDVSELNEVVINAGTFEASDKKKSVLLKPLDIALTAGANGDVFGAFGTLPGTQKVGEEGRLFVRGGDAYETKTFMDGMLVNSPYYSQMPDLPTQGRFSPLLFNGSVFSTGGYSAEFGQALSSIVALNTTALEPETKSNISVLTVGLQGSHAHRWDNTSLAITGELLHTGLSNRLFPQNIDWIKEPIISGSTLLFRHKTSETGMIKSFGSFNYNTSTLLYDNFEESKFQNLALTNNNVYLNTTYNEMLGEKWMVNTGVSVNTDNDKIVLENEPINTLKKSGQVKTVFTNFTTEKITTKFGADWVGYDYLQKVNIGGNYKFGFTNQQLSSFVESEIKINHILAVRAGLRAEYSSLIQQSNWMPRLSAAIKTGKNSQLSTAFGKFCQNPEEDYLKFNDNLQPEKSTHSILTWQYKKGTKSFRFEAYYKKYSDLIKYDEENSAAPENYNNSGSGYSHGIDVFWRNRKEFGKSDYWISYSWIDTKRNYLDFPVEATPYFVSAHNLSLVYKRFFTGIQSFASVTYSFASGRPYYNPNNPKFMSDRTRCYNDISIGLTHLMYLFNTQTVLHLIVNNMFGFNNIFGYTYSNTPDETGIYPRQAVTPATKRMAVFLISFQF</sequence>
<protein>
    <submittedName>
        <fullName evidence="6">TonB-dependent receptor</fullName>
    </submittedName>
</protein>
<keyword evidence="6" id="KW-0675">Receptor</keyword>
<dbReference type="InterPro" id="IPR000531">
    <property type="entry name" value="Beta-barrel_TonB"/>
</dbReference>
<evidence type="ECO:0000256" key="3">
    <source>
        <dbReference type="ARBA" id="ARBA00023237"/>
    </source>
</evidence>
<proteinExistence type="predicted"/>
<dbReference type="SUPFAM" id="SSF56935">
    <property type="entry name" value="Porins"/>
    <property type="match status" value="1"/>
</dbReference>
<evidence type="ECO:0000256" key="4">
    <source>
        <dbReference type="SAM" id="SignalP"/>
    </source>
</evidence>
<feature type="chain" id="PRO_5026321457" evidence="4">
    <location>
        <begin position="19"/>
        <end position="708"/>
    </location>
</feature>
<keyword evidence="4" id="KW-0732">Signal</keyword>
<dbReference type="EMBL" id="CP046401">
    <property type="protein sequence ID" value="QGY42455.1"/>
    <property type="molecule type" value="Genomic_DNA"/>
</dbReference>